<evidence type="ECO:0000256" key="3">
    <source>
        <dbReference type="PIRSR" id="PIRSR000390-2"/>
    </source>
</evidence>
<feature type="active site" description="Proton acceptor" evidence="2">
    <location>
        <position position="183"/>
    </location>
</feature>
<dbReference type="Gene3D" id="3.40.640.10">
    <property type="entry name" value="Type I PLP-dependent aspartate aminotransferase-like (Major domain)"/>
    <property type="match status" value="1"/>
</dbReference>
<feature type="modified residue" description="N6-(pyridoxal phosphate)lysine" evidence="3">
    <location>
        <position position="183"/>
    </location>
</feature>
<dbReference type="PIRSF" id="PIRSF000390">
    <property type="entry name" value="PLP_StrS"/>
    <property type="match status" value="1"/>
</dbReference>
<reference evidence="5 6" key="1">
    <citation type="submission" date="2016-03" db="EMBL/GenBank/DDBJ databases">
        <title>Complete genome sequence of a novel chlorpyrifos degrading bacterium, Cupriavidus nantongensis sp. X1.</title>
        <authorList>
            <person name="Fang L."/>
        </authorList>
    </citation>
    <scope>NUCLEOTIDE SEQUENCE [LARGE SCALE GENOMIC DNA]</scope>
    <source>
        <strain evidence="5 6">X1</strain>
    </source>
</reference>
<dbReference type="Pfam" id="PF01041">
    <property type="entry name" value="DegT_DnrJ_EryC1"/>
    <property type="match status" value="1"/>
</dbReference>
<proteinExistence type="inferred from homology"/>
<dbReference type="Proteomes" id="UP000075238">
    <property type="component" value="Chromosome 2"/>
</dbReference>
<dbReference type="CDD" id="cd00616">
    <property type="entry name" value="AHBA_syn"/>
    <property type="match status" value="1"/>
</dbReference>
<evidence type="ECO:0000256" key="2">
    <source>
        <dbReference type="PIRSR" id="PIRSR000390-1"/>
    </source>
</evidence>
<accession>A0A142JV46</accession>
<dbReference type="EMBL" id="CP014845">
    <property type="protein sequence ID" value="AMR81958.1"/>
    <property type="molecule type" value="Genomic_DNA"/>
</dbReference>
<organism evidence="5 6">
    <name type="scientific">Cupriavidus nantongensis</name>
    <dbReference type="NCBI Taxonomy" id="1796606"/>
    <lineage>
        <taxon>Bacteria</taxon>
        <taxon>Pseudomonadati</taxon>
        <taxon>Pseudomonadota</taxon>
        <taxon>Betaproteobacteria</taxon>
        <taxon>Burkholderiales</taxon>
        <taxon>Burkholderiaceae</taxon>
        <taxon>Cupriavidus</taxon>
    </lineage>
</organism>
<dbReference type="PANTHER" id="PTHR30244">
    <property type="entry name" value="TRANSAMINASE"/>
    <property type="match status" value="1"/>
</dbReference>
<dbReference type="Gene3D" id="3.90.1150.10">
    <property type="entry name" value="Aspartate Aminotransferase, domain 1"/>
    <property type="match status" value="1"/>
</dbReference>
<protein>
    <submittedName>
        <fullName evidence="5">Glutamine--scyllo-inositol aminotransferase</fullName>
    </submittedName>
</protein>
<dbReference type="InterPro" id="IPR000653">
    <property type="entry name" value="DegT/StrS_aminotransferase"/>
</dbReference>
<keyword evidence="5" id="KW-0808">Transferase</keyword>
<evidence type="ECO:0000256" key="4">
    <source>
        <dbReference type="RuleBase" id="RU004508"/>
    </source>
</evidence>
<keyword evidence="5" id="KW-0032">Aminotransferase</keyword>
<dbReference type="InterPro" id="IPR015421">
    <property type="entry name" value="PyrdxlP-dep_Trfase_major"/>
</dbReference>
<dbReference type="InterPro" id="IPR015424">
    <property type="entry name" value="PyrdxlP-dep_Trfase"/>
</dbReference>
<keyword evidence="6" id="KW-1185">Reference proteome</keyword>
<dbReference type="STRING" id="1796606.A2G96_29950"/>
<evidence type="ECO:0000313" key="5">
    <source>
        <dbReference type="EMBL" id="AMR81958.1"/>
    </source>
</evidence>
<dbReference type="PANTHER" id="PTHR30244:SF34">
    <property type="entry name" value="DTDP-4-AMINO-4,6-DIDEOXYGALACTOSE TRANSAMINASE"/>
    <property type="match status" value="1"/>
</dbReference>
<gene>
    <name evidence="5" type="ORF">A2G96_29950</name>
</gene>
<comment type="similarity">
    <text evidence="1 4">Belongs to the DegT/DnrJ/EryC1 family.</text>
</comment>
<name>A0A142JV46_9BURK</name>
<dbReference type="OrthoDB" id="9804264at2"/>
<dbReference type="RefSeq" id="WP_062803746.1">
    <property type="nucleotide sequence ID" value="NZ_CP014845.1"/>
</dbReference>
<evidence type="ECO:0000256" key="1">
    <source>
        <dbReference type="ARBA" id="ARBA00037999"/>
    </source>
</evidence>
<dbReference type="InterPro" id="IPR015422">
    <property type="entry name" value="PyrdxlP-dep_Trfase_small"/>
</dbReference>
<dbReference type="AlphaFoldDB" id="A0A142JV46"/>
<dbReference type="KEGG" id="cnan:A2G96_29950"/>
<dbReference type="GO" id="GO:0008483">
    <property type="term" value="F:transaminase activity"/>
    <property type="evidence" value="ECO:0007669"/>
    <property type="project" value="UniProtKB-KW"/>
</dbReference>
<dbReference type="GO" id="GO:0030170">
    <property type="term" value="F:pyridoxal phosphate binding"/>
    <property type="evidence" value="ECO:0007669"/>
    <property type="project" value="TreeGrafter"/>
</dbReference>
<evidence type="ECO:0000313" key="6">
    <source>
        <dbReference type="Proteomes" id="UP000075238"/>
    </source>
</evidence>
<sequence>MHRIPVSGPSITEKEIAYVTDAVTNAWYANANVYHERFERAFADYHGVRHAVSLPSCTSALHLSLLALGIGPGDEVIVPDCTWIASAAPVSYVGATPVFADIDPVSWCLSAESFAACITPRTRAVIPVDLYGNVPDYTAISEVAQRHGIAIVEDAAEAAGTRYRGRAAGTFGVTGAFSFHGSKTLTTGEGGMLITDDETVYRRVLVLRDHGRRPGDTMFENREVGYKYKMSSMQAALGLAQIERAEELVTRKREIFGWYREALADCGDLVLNSEADDVRNTYWMVTAIMPARLGGKAESIRRLGEQGIDCRPFFSPLSSLDAYAATPQAQAARARNAVAYAVSAHGVNLPSGLNLTREDVARVAAAVRDLLGAGAMQAAA</sequence>
<keyword evidence="3 4" id="KW-0663">Pyridoxal phosphate</keyword>
<dbReference type="SUPFAM" id="SSF53383">
    <property type="entry name" value="PLP-dependent transferases"/>
    <property type="match status" value="1"/>
</dbReference>
<dbReference type="GO" id="GO:0000271">
    <property type="term" value="P:polysaccharide biosynthetic process"/>
    <property type="evidence" value="ECO:0007669"/>
    <property type="project" value="TreeGrafter"/>
</dbReference>